<accession>A0ABU5TXT1</accession>
<keyword evidence="2" id="KW-0328">Glycosyltransferase</keyword>
<dbReference type="CDD" id="cd03801">
    <property type="entry name" value="GT4_PimA-like"/>
    <property type="match status" value="1"/>
</dbReference>
<sequence>MNGLNVLISAYACRPGEGSEPGVGWNIVRELVKYHKVWVLTRENNRSEIEAELQKNPLPGLEFIYCEPSRWVQKLNRNQRLVYLHYYLWQISAYFLGRKLHQQIKFDIVHHVTYVRYATPSFLALLPVPFVWGPVGGGEVAPPAFRKEFSASGKRYEILRDIVRNLGEIDPFVNLTAQRSILARGTTEDTASRLRKLGATHVEIISQLGLSQEEIIQLGEAVQLERNTIRFVSIGRLLHWKGFNLGLQAFAQANLPKNTEYWMIGDGPERQRLEDLVEKLGIQTQVKFWKKLSRQDTLNKLKQCVALVHPSLHESGGLVCLEAMAAGCPVICLDLGGPALQVTEETGFKITAETPEQAIKDLALAMKTLAENPELRTQMAKAGQKRVQEEFSWEIKGQKLAKLYEKIIS</sequence>
<dbReference type="GO" id="GO:0016757">
    <property type="term" value="F:glycosyltransferase activity"/>
    <property type="evidence" value="ECO:0007669"/>
    <property type="project" value="UniProtKB-KW"/>
</dbReference>
<organism evidence="2 3">
    <name type="scientific">Limnoraphis robusta CCNP1315</name>
    <dbReference type="NCBI Taxonomy" id="3110306"/>
    <lineage>
        <taxon>Bacteria</taxon>
        <taxon>Bacillati</taxon>
        <taxon>Cyanobacteriota</taxon>
        <taxon>Cyanophyceae</taxon>
        <taxon>Oscillatoriophycideae</taxon>
        <taxon>Oscillatoriales</taxon>
        <taxon>Sirenicapillariaceae</taxon>
        <taxon>Limnoraphis</taxon>
    </lineage>
</organism>
<gene>
    <name evidence="2" type="ORF">VB854_12155</name>
</gene>
<comment type="caution">
    <text evidence="2">The sequence shown here is derived from an EMBL/GenBank/DDBJ whole genome shotgun (WGS) entry which is preliminary data.</text>
</comment>
<dbReference type="RefSeq" id="WP_323273011.1">
    <property type="nucleotide sequence ID" value="NZ_JAYGHT010000068.1"/>
</dbReference>
<dbReference type="EMBL" id="JAYGHT010000068">
    <property type="protein sequence ID" value="MEA5519695.1"/>
    <property type="molecule type" value="Genomic_DNA"/>
</dbReference>
<dbReference type="PANTHER" id="PTHR12526:SF584">
    <property type="entry name" value="GLYCOSYLTRANSFERASE"/>
    <property type="match status" value="1"/>
</dbReference>
<evidence type="ECO:0000259" key="1">
    <source>
        <dbReference type="Pfam" id="PF00534"/>
    </source>
</evidence>
<feature type="domain" description="Glycosyl transferase family 1" evidence="1">
    <location>
        <begin position="227"/>
        <end position="386"/>
    </location>
</feature>
<proteinExistence type="predicted"/>
<dbReference type="Pfam" id="PF00534">
    <property type="entry name" value="Glycos_transf_1"/>
    <property type="match status" value="1"/>
</dbReference>
<dbReference type="PANTHER" id="PTHR12526">
    <property type="entry name" value="GLYCOSYLTRANSFERASE"/>
    <property type="match status" value="1"/>
</dbReference>
<dbReference type="SUPFAM" id="SSF53756">
    <property type="entry name" value="UDP-Glycosyltransferase/glycogen phosphorylase"/>
    <property type="match status" value="1"/>
</dbReference>
<evidence type="ECO:0000313" key="2">
    <source>
        <dbReference type="EMBL" id="MEA5519695.1"/>
    </source>
</evidence>
<keyword evidence="3" id="KW-1185">Reference proteome</keyword>
<name>A0ABU5TXT1_9CYAN</name>
<dbReference type="Gene3D" id="3.40.50.2000">
    <property type="entry name" value="Glycogen Phosphorylase B"/>
    <property type="match status" value="2"/>
</dbReference>
<dbReference type="InterPro" id="IPR001296">
    <property type="entry name" value="Glyco_trans_1"/>
</dbReference>
<dbReference type="EC" id="2.4.-.-" evidence="2"/>
<evidence type="ECO:0000313" key="3">
    <source>
        <dbReference type="Proteomes" id="UP001301728"/>
    </source>
</evidence>
<keyword evidence="2" id="KW-0808">Transferase</keyword>
<protein>
    <submittedName>
        <fullName evidence="2">Glycosyltransferase</fullName>
        <ecNumber evidence="2">2.4.-.-</ecNumber>
    </submittedName>
</protein>
<reference evidence="2 3" key="1">
    <citation type="submission" date="2023-12" db="EMBL/GenBank/DDBJ databases">
        <title>Baltic Sea Cyanobacteria.</title>
        <authorList>
            <person name="Delbaje E."/>
            <person name="Fewer D.P."/>
            <person name="Shishido T.K."/>
        </authorList>
    </citation>
    <scope>NUCLEOTIDE SEQUENCE [LARGE SCALE GENOMIC DNA]</scope>
    <source>
        <strain evidence="2 3">CCNP 1315</strain>
    </source>
</reference>
<dbReference type="Proteomes" id="UP001301728">
    <property type="component" value="Unassembled WGS sequence"/>
</dbReference>